<dbReference type="InterPro" id="IPR002692">
    <property type="entry name" value="S45"/>
</dbReference>
<dbReference type="InterPro" id="IPR043147">
    <property type="entry name" value="Penicillin_amidase_A-knob"/>
</dbReference>
<dbReference type="PIRSF" id="PIRSF001227">
    <property type="entry name" value="Pen_acylase"/>
    <property type="match status" value="1"/>
</dbReference>
<comment type="similarity">
    <text evidence="1">Belongs to the peptidase S45 family.</text>
</comment>
<gene>
    <name evidence="4" type="ORF">ACFOZ4_27590</name>
</gene>
<dbReference type="EMBL" id="JBHSAY010000015">
    <property type="protein sequence ID" value="MFC4134392.1"/>
    <property type="molecule type" value="Genomic_DNA"/>
</dbReference>
<evidence type="ECO:0000256" key="1">
    <source>
        <dbReference type="ARBA" id="ARBA00006586"/>
    </source>
</evidence>
<dbReference type="Gene3D" id="2.30.120.10">
    <property type="match status" value="1"/>
</dbReference>
<dbReference type="InterPro" id="IPR023343">
    <property type="entry name" value="Penicillin_amidase_dom1"/>
</dbReference>
<evidence type="ECO:0000313" key="5">
    <source>
        <dbReference type="Proteomes" id="UP001595816"/>
    </source>
</evidence>
<protein>
    <submittedName>
        <fullName evidence="4">Penicillin acylase family protein</fullName>
    </submittedName>
</protein>
<name>A0ABV8LTK4_9ACTN</name>
<accession>A0ABV8LTK4</accession>
<reference evidence="5" key="1">
    <citation type="journal article" date="2019" name="Int. J. Syst. Evol. Microbiol.">
        <title>The Global Catalogue of Microorganisms (GCM) 10K type strain sequencing project: providing services to taxonomists for standard genome sequencing and annotation.</title>
        <authorList>
            <consortium name="The Broad Institute Genomics Platform"/>
            <consortium name="The Broad Institute Genome Sequencing Center for Infectious Disease"/>
            <person name="Wu L."/>
            <person name="Ma J."/>
        </authorList>
    </citation>
    <scope>NUCLEOTIDE SEQUENCE [LARGE SCALE GENOMIC DNA]</scope>
    <source>
        <strain evidence="5">CGMCC 4.7289</strain>
    </source>
</reference>
<organism evidence="4 5">
    <name type="scientific">Hamadaea flava</name>
    <dbReference type="NCBI Taxonomy" id="1742688"/>
    <lineage>
        <taxon>Bacteria</taxon>
        <taxon>Bacillati</taxon>
        <taxon>Actinomycetota</taxon>
        <taxon>Actinomycetes</taxon>
        <taxon>Micromonosporales</taxon>
        <taxon>Micromonosporaceae</taxon>
        <taxon>Hamadaea</taxon>
    </lineage>
</organism>
<dbReference type="InterPro" id="IPR014395">
    <property type="entry name" value="Pen/GL7ACA/AHL_acylase"/>
</dbReference>
<comment type="caution">
    <text evidence="4">The sequence shown here is derived from an EMBL/GenBank/DDBJ whole genome shotgun (WGS) entry which is preliminary data.</text>
</comment>
<dbReference type="Pfam" id="PF01804">
    <property type="entry name" value="Penicil_amidase"/>
    <property type="match status" value="1"/>
</dbReference>
<evidence type="ECO:0000256" key="2">
    <source>
        <dbReference type="ARBA" id="ARBA00022801"/>
    </source>
</evidence>
<keyword evidence="5" id="KW-1185">Reference proteome</keyword>
<dbReference type="Proteomes" id="UP001595816">
    <property type="component" value="Unassembled WGS sequence"/>
</dbReference>
<keyword evidence="3" id="KW-0865">Zymogen</keyword>
<evidence type="ECO:0000256" key="3">
    <source>
        <dbReference type="ARBA" id="ARBA00023145"/>
    </source>
</evidence>
<keyword evidence="2" id="KW-0378">Hydrolase</keyword>
<sequence>MSRSRVWLRRARKISLWTLAVVIVLGLVGAGTLVWSIRRALPQLDGTIALPGLSAEVRVQRDAHGVPQIYATTTADLYRAQGYVHAQDRFWEMDFRRHVTGGRLAELFGESQLETDAYLRTMGWRRVAEQEWDLISADSRANLTAYAEGVNAYLAGHSAGQLSLEYTLLSLQNSGYEIEQWDPIDSLAWLKAMAWDLRGNMETEIRRAALLAEGLSVEQIEQLYPAYPYDRNVPIVSGGEATGTPPTQPAVKPTSAQGDLLRELADGLDRMPQLMGDGGPGIGSNSWVISGDLTATGKPILANDPHLSPSQPGIWYQIGLHCACDAQSQDVAGFSFSGVPGVVIGHNARIAWGFTNLDPDVTDLYYEKVTGDQYEVDGQLKPLATRQEVLKIAGGGRKTITVRSTGHGPLLSDASDDLKKLSKDGYAVALRWTALDPGRTADALFALNKAGNWTEFRAAAALFEVPAQNMVYADVDGNIGYQSPGRIPVRGKGDGRWPAPGWDSAYDWTGYLPFAELPTVLNPKQGYVATANQAVIGPRYQHFLTSDWSYGYRSQRINDMIQATAKAGKITLDDVQKMQFDNRNGFAPTLVPWLARTAPDAAKQAVRLLDGWDYQQPEDSAAAAYYNAVWRNLLRLVFDELGYGDDGYPADGGDRWFEVVRHLLDQPEAAWWDVKSTAGHETREQILAQAQADAVAELTEDQDKDPKKWRWGAMHTLTATHATFGTSGIGPIEWLFNHEKTGVSGGDSIVNATGWTAGEGYEVDAVPSMRMIVNLSNLDDSRWIQLTGNSGHAFATTYDDQYERWRTGQTLPFRFARASIDAATEHTLTLTTQDRPKG</sequence>
<dbReference type="SUPFAM" id="SSF56235">
    <property type="entry name" value="N-terminal nucleophile aminohydrolases (Ntn hydrolases)"/>
    <property type="match status" value="1"/>
</dbReference>
<dbReference type="PANTHER" id="PTHR34218:SF4">
    <property type="entry name" value="ACYL-HOMOSERINE LACTONE ACYLASE QUIP"/>
    <property type="match status" value="1"/>
</dbReference>
<proteinExistence type="inferred from homology"/>
<dbReference type="InterPro" id="IPR043146">
    <property type="entry name" value="Penicillin_amidase_N_B-knob"/>
</dbReference>
<dbReference type="Gene3D" id="1.10.1400.10">
    <property type="match status" value="1"/>
</dbReference>
<dbReference type="PANTHER" id="PTHR34218">
    <property type="entry name" value="PEPTIDASE S45 PENICILLIN AMIDASE"/>
    <property type="match status" value="1"/>
</dbReference>
<dbReference type="Gene3D" id="3.60.20.10">
    <property type="entry name" value="Glutamine Phosphoribosylpyrophosphate, subunit 1, domain 1"/>
    <property type="match status" value="1"/>
</dbReference>
<dbReference type="CDD" id="cd03747">
    <property type="entry name" value="Ntn_PGA_like"/>
    <property type="match status" value="1"/>
</dbReference>
<dbReference type="InterPro" id="IPR029055">
    <property type="entry name" value="Ntn_hydrolases_N"/>
</dbReference>
<evidence type="ECO:0000313" key="4">
    <source>
        <dbReference type="EMBL" id="MFC4134392.1"/>
    </source>
</evidence>
<dbReference type="Gene3D" id="1.10.439.10">
    <property type="entry name" value="Penicillin Amidohydrolase, domain 1"/>
    <property type="match status" value="1"/>
</dbReference>
<dbReference type="RefSeq" id="WP_253763873.1">
    <property type="nucleotide sequence ID" value="NZ_JAMZDZ010000001.1"/>
</dbReference>